<evidence type="ECO:0000259" key="8">
    <source>
        <dbReference type="PROSITE" id="PS50873"/>
    </source>
</evidence>
<dbReference type="Gene3D" id="1.10.520.10">
    <property type="match status" value="1"/>
</dbReference>
<evidence type="ECO:0000256" key="7">
    <source>
        <dbReference type="SAM" id="MobiDB-lite"/>
    </source>
</evidence>
<evidence type="ECO:0000313" key="9">
    <source>
        <dbReference type="EMBL" id="KAG6653489.1"/>
    </source>
</evidence>
<evidence type="ECO:0000256" key="5">
    <source>
        <dbReference type="ARBA" id="ARBA00023004"/>
    </source>
</evidence>
<dbReference type="InterPro" id="IPR010255">
    <property type="entry name" value="Haem_peroxidase_sf"/>
</dbReference>
<dbReference type="AlphaFoldDB" id="A0A8T1QGH0"/>
<dbReference type="GO" id="GO:0046872">
    <property type="term" value="F:metal ion binding"/>
    <property type="evidence" value="ECO:0007669"/>
    <property type="project" value="UniProtKB-KW"/>
</dbReference>
<evidence type="ECO:0000313" key="10">
    <source>
        <dbReference type="EMBL" id="KAG6711897.1"/>
    </source>
</evidence>
<keyword evidence="4" id="KW-0560">Oxidoreductase</keyword>
<dbReference type="Gene3D" id="1.10.420.10">
    <property type="entry name" value="Peroxidase, domain 2"/>
    <property type="match status" value="1"/>
</dbReference>
<feature type="region of interest" description="Disordered" evidence="7">
    <location>
        <begin position="7"/>
        <end position="31"/>
    </location>
</feature>
<accession>A0A8T1QGH0</accession>
<evidence type="ECO:0000256" key="6">
    <source>
        <dbReference type="RuleBase" id="RU004241"/>
    </source>
</evidence>
<keyword evidence="2" id="KW-0349">Heme</keyword>
<dbReference type="InterPro" id="IPR002207">
    <property type="entry name" value="Peroxidase_I"/>
</dbReference>
<gene>
    <name evidence="9" type="ORF">CIPAW_05G081100</name>
    <name evidence="10" type="ORF">I3842_05G079600</name>
</gene>
<sequence>MLRLAWHDAGTHDVKTKTGGPNGSIRNVEEYSHGSNNGLKKAIDWCEEVKSKHPKFTYADLYQLVAVEVTGGPTIDFVPGRQDSNVCPKEGRLPDAKQGSPHLKDIFYRMGLSDKDIVALSGGHNLVLLSSCFHLYAVFFGNGTRDYTIPLLCCCGEGHIQRDMVLMVLGLRNLLSLITHTLWNFWRGESEGLLRLPTDKALVDDPNFRHYVELYAKEEEAFFRDHAESHKKLSELGFTPSSSGSKVNFKGEQQHTGSKCCWSCGCCSCGDLELLH</sequence>
<dbReference type="GO" id="GO:0004601">
    <property type="term" value="F:peroxidase activity"/>
    <property type="evidence" value="ECO:0007669"/>
    <property type="project" value="UniProtKB-KW"/>
</dbReference>
<dbReference type="Pfam" id="PF00141">
    <property type="entry name" value="peroxidase"/>
    <property type="match status" value="1"/>
</dbReference>
<dbReference type="InterPro" id="IPR044831">
    <property type="entry name" value="Ccp1-like"/>
</dbReference>
<evidence type="ECO:0000256" key="3">
    <source>
        <dbReference type="ARBA" id="ARBA00022723"/>
    </source>
</evidence>
<dbReference type="EMBL" id="CM031829">
    <property type="protein sequence ID" value="KAG6711897.1"/>
    <property type="molecule type" value="Genomic_DNA"/>
</dbReference>
<dbReference type="GO" id="GO:0042744">
    <property type="term" value="P:hydrogen peroxide catabolic process"/>
    <property type="evidence" value="ECO:0007669"/>
    <property type="project" value="TreeGrafter"/>
</dbReference>
<comment type="caution">
    <text evidence="9">The sequence shown here is derived from an EMBL/GenBank/DDBJ whole genome shotgun (WGS) entry which is preliminary data.</text>
</comment>
<evidence type="ECO:0000256" key="2">
    <source>
        <dbReference type="ARBA" id="ARBA00022617"/>
    </source>
</evidence>
<dbReference type="SUPFAM" id="SSF48113">
    <property type="entry name" value="Heme-dependent peroxidases"/>
    <property type="match status" value="1"/>
</dbReference>
<dbReference type="PANTHER" id="PTHR31356:SF36">
    <property type="entry name" value="L-ASCORBATE PEROXIDASE 3"/>
    <property type="match status" value="1"/>
</dbReference>
<dbReference type="Proteomes" id="UP000811609">
    <property type="component" value="Chromosome 5"/>
</dbReference>
<organism evidence="9 11">
    <name type="scientific">Carya illinoinensis</name>
    <name type="common">Pecan</name>
    <dbReference type="NCBI Taxonomy" id="32201"/>
    <lineage>
        <taxon>Eukaryota</taxon>
        <taxon>Viridiplantae</taxon>
        <taxon>Streptophyta</taxon>
        <taxon>Embryophyta</taxon>
        <taxon>Tracheophyta</taxon>
        <taxon>Spermatophyta</taxon>
        <taxon>Magnoliopsida</taxon>
        <taxon>eudicotyledons</taxon>
        <taxon>Gunneridae</taxon>
        <taxon>Pentapetalae</taxon>
        <taxon>rosids</taxon>
        <taxon>fabids</taxon>
        <taxon>Fagales</taxon>
        <taxon>Juglandaceae</taxon>
        <taxon>Carya</taxon>
    </lineage>
</organism>
<comment type="similarity">
    <text evidence="6">Belongs to the peroxidase family.</text>
</comment>
<dbReference type="GO" id="GO:0020037">
    <property type="term" value="F:heme binding"/>
    <property type="evidence" value="ECO:0007669"/>
    <property type="project" value="InterPro"/>
</dbReference>
<dbReference type="EMBL" id="CM031813">
    <property type="protein sequence ID" value="KAG6653489.1"/>
    <property type="molecule type" value="Genomic_DNA"/>
</dbReference>
<dbReference type="PROSITE" id="PS50873">
    <property type="entry name" value="PEROXIDASE_4"/>
    <property type="match status" value="1"/>
</dbReference>
<evidence type="ECO:0000256" key="4">
    <source>
        <dbReference type="ARBA" id="ARBA00023002"/>
    </source>
</evidence>
<dbReference type="InterPro" id="IPR002016">
    <property type="entry name" value="Haem_peroxidase"/>
</dbReference>
<feature type="compositionally biased region" description="Basic and acidic residues" evidence="7">
    <location>
        <begin position="7"/>
        <end position="16"/>
    </location>
</feature>
<keyword evidence="5" id="KW-0408">Iron</keyword>
<dbReference type="Proteomes" id="UP000811246">
    <property type="component" value="Chromosome 5"/>
</dbReference>
<feature type="domain" description="Plant heme peroxidase family profile" evidence="8">
    <location>
        <begin position="17"/>
        <end position="252"/>
    </location>
</feature>
<keyword evidence="3" id="KW-0479">Metal-binding</keyword>
<dbReference type="GO" id="GO:0000302">
    <property type="term" value="P:response to reactive oxygen species"/>
    <property type="evidence" value="ECO:0007669"/>
    <property type="project" value="TreeGrafter"/>
</dbReference>
<name>A0A8T1QGH0_CARIL</name>
<dbReference type="GO" id="GO:0009507">
    <property type="term" value="C:chloroplast"/>
    <property type="evidence" value="ECO:0007669"/>
    <property type="project" value="TreeGrafter"/>
</dbReference>
<protein>
    <recommendedName>
        <fullName evidence="8">Plant heme peroxidase family profile domain-containing protein</fullName>
    </recommendedName>
</protein>
<dbReference type="PANTHER" id="PTHR31356">
    <property type="entry name" value="THYLAKOID LUMENAL 29 KDA PROTEIN, CHLOROPLASTIC-RELATED"/>
    <property type="match status" value="1"/>
</dbReference>
<evidence type="ECO:0000313" key="11">
    <source>
        <dbReference type="Proteomes" id="UP000811609"/>
    </source>
</evidence>
<dbReference type="GO" id="GO:0034599">
    <property type="term" value="P:cellular response to oxidative stress"/>
    <property type="evidence" value="ECO:0007669"/>
    <property type="project" value="InterPro"/>
</dbReference>
<reference evidence="9" key="1">
    <citation type="submission" date="2020-12" db="EMBL/GenBank/DDBJ databases">
        <title>WGS assembly of Carya illinoinensis cv. Pawnee.</title>
        <authorList>
            <person name="Platts A."/>
            <person name="Shu S."/>
            <person name="Wright S."/>
            <person name="Barry K."/>
            <person name="Edger P."/>
            <person name="Pires J.C."/>
            <person name="Schmutz J."/>
        </authorList>
    </citation>
    <scope>NUCLEOTIDE SEQUENCE</scope>
    <source>
        <tissue evidence="9">Leaf</tissue>
    </source>
</reference>
<dbReference type="OrthoDB" id="2859658at2759"/>
<evidence type="ECO:0000256" key="1">
    <source>
        <dbReference type="ARBA" id="ARBA00022559"/>
    </source>
</evidence>
<keyword evidence="1" id="KW-0575">Peroxidase</keyword>
<reference evidence="10" key="2">
    <citation type="submission" date="2021-01" db="EMBL/GenBank/DDBJ databases">
        <authorList>
            <person name="Lovell J.T."/>
            <person name="Bentley N."/>
            <person name="Bhattarai G."/>
            <person name="Jenkins J.W."/>
            <person name="Sreedasyam A."/>
            <person name="Alarcon Y."/>
            <person name="Bock C."/>
            <person name="Boston L."/>
            <person name="Carlson J."/>
            <person name="Cervantes K."/>
            <person name="Clermont K."/>
            <person name="Krom N."/>
            <person name="Kubenka K."/>
            <person name="Mamidi S."/>
            <person name="Mattison C."/>
            <person name="Monteros M."/>
            <person name="Pisani C."/>
            <person name="Plott C."/>
            <person name="Rajasekar S."/>
            <person name="Rhein H.S."/>
            <person name="Rohla C."/>
            <person name="Song M."/>
            <person name="Hilaire R.S."/>
            <person name="Shu S."/>
            <person name="Wells L."/>
            <person name="Wang X."/>
            <person name="Webber J."/>
            <person name="Heerema R.J."/>
            <person name="Klein P."/>
            <person name="Conner P."/>
            <person name="Grauke L."/>
            <person name="Grimwood J."/>
            <person name="Schmutz J."/>
            <person name="Randall J.J."/>
        </authorList>
    </citation>
    <scope>NUCLEOTIDE SEQUENCE</scope>
    <source>
        <tissue evidence="10">Leaf</tissue>
    </source>
</reference>
<dbReference type="PRINTS" id="PR00459">
    <property type="entry name" value="ASPEROXIDASE"/>
</dbReference>
<keyword evidence="11" id="KW-1185">Reference proteome</keyword>
<proteinExistence type="inferred from homology"/>